<evidence type="ECO:0008006" key="4">
    <source>
        <dbReference type="Google" id="ProtNLM"/>
    </source>
</evidence>
<feature type="compositionally biased region" description="Basic and acidic residues" evidence="1">
    <location>
        <begin position="344"/>
        <end position="358"/>
    </location>
</feature>
<evidence type="ECO:0000256" key="1">
    <source>
        <dbReference type="SAM" id="MobiDB-lite"/>
    </source>
</evidence>
<evidence type="ECO:0000313" key="2">
    <source>
        <dbReference type="EMBL" id="MDX3698788.1"/>
    </source>
</evidence>
<organism evidence="2 3">
    <name type="scientific">Streptomyces europaeiscabiei</name>
    <dbReference type="NCBI Taxonomy" id="146819"/>
    <lineage>
        <taxon>Bacteria</taxon>
        <taxon>Bacillati</taxon>
        <taxon>Actinomycetota</taxon>
        <taxon>Actinomycetes</taxon>
        <taxon>Kitasatosporales</taxon>
        <taxon>Streptomycetaceae</taxon>
        <taxon>Streptomyces</taxon>
    </lineage>
</organism>
<keyword evidence="3" id="KW-1185">Reference proteome</keyword>
<accession>A0ABU4NA59</accession>
<gene>
    <name evidence="2" type="ORF">PV662_03265</name>
</gene>
<reference evidence="2 3" key="1">
    <citation type="journal article" date="2023" name="Microb. Genom.">
        <title>Mesoterricola silvestris gen. nov., sp. nov., Mesoterricola sediminis sp. nov., Geothrix oryzae sp. nov., Geothrix edaphica sp. nov., Geothrix rubra sp. nov., and Geothrix limicola sp. nov., six novel members of Acidobacteriota isolated from soils.</title>
        <authorList>
            <person name="Weisberg A.J."/>
            <person name="Pearce E."/>
            <person name="Kramer C.G."/>
            <person name="Chang J.H."/>
            <person name="Clarke C.R."/>
        </authorList>
    </citation>
    <scope>NUCLEOTIDE SEQUENCE [LARGE SCALE GENOMIC DNA]</scope>
    <source>
        <strain evidence="2 3">ID09-01A</strain>
    </source>
</reference>
<feature type="region of interest" description="Disordered" evidence="1">
    <location>
        <begin position="1"/>
        <end position="27"/>
    </location>
</feature>
<comment type="caution">
    <text evidence="2">The sequence shown here is derived from an EMBL/GenBank/DDBJ whole genome shotgun (WGS) entry which is preliminary data.</text>
</comment>
<name>A0ABU4NA59_9ACTN</name>
<dbReference type="RefSeq" id="WP_319061547.1">
    <property type="nucleotide sequence ID" value="NZ_JARAYT010000001.1"/>
</dbReference>
<feature type="region of interest" description="Disordered" evidence="1">
    <location>
        <begin position="319"/>
        <end position="362"/>
    </location>
</feature>
<dbReference type="Proteomes" id="UP001271274">
    <property type="component" value="Unassembled WGS sequence"/>
</dbReference>
<proteinExistence type="predicted"/>
<feature type="region of interest" description="Disordered" evidence="1">
    <location>
        <begin position="515"/>
        <end position="546"/>
    </location>
</feature>
<feature type="compositionally biased region" description="Polar residues" evidence="1">
    <location>
        <begin position="527"/>
        <end position="542"/>
    </location>
</feature>
<dbReference type="EMBL" id="JARAYU010000001">
    <property type="protein sequence ID" value="MDX3698788.1"/>
    <property type="molecule type" value="Genomic_DNA"/>
</dbReference>
<sequence>MTRWRPGERVTTSEGAPRPPLPNLPGFPAMRGYGQLRDGLGALAFRHVADVLRPPGAARPASFGTLPRSGTDGGFRVLDGVWLPGRGTLWQRVDSVCLGQVRAAWVASDDPRAAGAAAVVDTLEGLLHAEPLGLRQVLLWQLACLLRDGSGDPTAEDAVALGVHREEAADLASAVVAGFPGAGGARQAAERLGDIWPGRRLREAGRLAARVRDPGGDPVLAGLLSDLRARTAELDRVIADAARTEEQGSAHAAALHWLVAARRTEDDPLVRSGLLRTATANEAAGDDTRVTAVEHHRAVHLMWPGARDRPESVTYRVLRFPDGSPGDTDEVRASVERGSPNTREGGDPEPMHHLRDSDPPIGRPVRYAVVPQRRGVVADVPLVSSVVMITPEVTDPDVAVVPDGVRLRWRADPACVDVVARRALADSSPARWVPVPCDRHGLLDVPLPAGEYRYEIRCGYPGPDGRSVWSWGVQMFARAEEWPDPVADLSARLADEHDRVTLAWRPPARGRARVLPWRGGPVAPGTDVSTRTDLTVPGSTTDAPPPVLETAVPEGSRLRVTSVSVLGERAVTGAGLVVENPGRVRDLTARRTAADRARVAFAWPDPAVLVLVTWQGDGHRDERRVARSRFLADGHVELPVTEGAYRVTVSALCRPDALAVPADDAVVDLAPMPPPTPPPAPPLFPVHERWAPWRRWWAFRR</sequence>
<evidence type="ECO:0000313" key="3">
    <source>
        <dbReference type="Proteomes" id="UP001271274"/>
    </source>
</evidence>
<protein>
    <recommendedName>
        <fullName evidence="4">LigA protein</fullName>
    </recommendedName>
</protein>